<dbReference type="PROSITE" id="PS51314">
    <property type="entry name" value="VPS37_C"/>
    <property type="match status" value="1"/>
</dbReference>
<name>A0AAV7UBD1_PLEWA</name>
<comment type="similarity">
    <text evidence="2">Belongs to the VPS37 family.</text>
</comment>
<proteinExistence type="inferred from homology"/>
<evidence type="ECO:0000256" key="6">
    <source>
        <dbReference type="ARBA" id="ARBA00025010"/>
    </source>
</evidence>
<feature type="region of interest" description="Disordered" evidence="8">
    <location>
        <begin position="273"/>
        <end position="295"/>
    </location>
</feature>
<evidence type="ECO:0000259" key="9">
    <source>
        <dbReference type="PROSITE" id="PS51314"/>
    </source>
</evidence>
<evidence type="ECO:0000256" key="3">
    <source>
        <dbReference type="ARBA" id="ARBA00022448"/>
    </source>
</evidence>
<evidence type="ECO:0000313" key="11">
    <source>
        <dbReference type="Proteomes" id="UP001066276"/>
    </source>
</evidence>
<evidence type="ECO:0000256" key="1">
    <source>
        <dbReference type="ARBA" id="ARBA00004633"/>
    </source>
</evidence>
<dbReference type="GO" id="GO:0000813">
    <property type="term" value="C:ESCRT I complex"/>
    <property type="evidence" value="ECO:0007669"/>
    <property type="project" value="TreeGrafter"/>
</dbReference>
<keyword evidence="11" id="KW-1185">Reference proteome</keyword>
<evidence type="ECO:0000256" key="2">
    <source>
        <dbReference type="ARBA" id="ARBA00007617"/>
    </source>
</evidence>
<evidence type="ECO:0000313" key="10">
    <source>
        <dbReference type="EMBL" id="KAJ1184982.1"/>
    </source>
</evidence>
<feature type="domain" description="VPS37 C-terminal" evidence="9">
    <location>
        <begin position="124"/>
        <end position="213"/>
    </location>
</feature>
<dbReference type="GO" id="GO:0031902">
    <property type="term" value="C:late endosome membrane"/>
    <property type="evidence" value="ECO:0007669"/>
    <property type="project" value="UniProtKB-SubCell"/>
</dbReference>
<gene>
    <name evidence="10" type="ORF">NDU88_001778</name>
</gene>
<dbReference type="InterPro" id="IPR009851">
    <property type="entry name" value="Mod_r"/>
</dbReference>
<sequence length="329" mass="36902">MALVRGTGSPWWPAAALQSGWTRPPVHREMLPQPQLPRPPEPGPPPGGSLGTLSNAQLRELLGDERRLQRIVRLSGQFQSLKTERNMHLSVNYSLARQNLALRPRLENGKANLAIKYQQLAEVVNTCRDRQRQLEMHLQTWNLPTALCSLQDELDVAEFESEENLQSFMEGSLPLDTFLEAFQSSRQLSHLRRTQLEKLQEVLEKEPESPSPEQAELQGQETRNTTDHKPPRDQGPTAPRMCQLRYGLTPAFLIPAGAVAPFPVPSAPPNSNLPPLVSLPGPPQAPGHGPPYSGHHLRVIGHIPLLSPRPFRIQQLHHSQQQRQQPPKR</sequence>
<dbReference type="GO" id="GO:0006623">
    <property type="term" value="P:protein targeting to vacuole"/>
    <property type="evidence" value="ECO:0007669"/>
    <property type="project" value="TreeGrafter"/>
</dbReference>
<dbReference type="Proteomes" id="UP001066276">
    <property type="component" value="Chromosome 3_1"/>
</dbReference>
<comment type="subcellular location">
    <subcellularLocation>
        <location evidence="1">Late endosome membrane</location>
        <topology evidence="1">Peripheral membrane protein</topology>
    </subcellularLocation>
</comment>
<dbReference type="Pfam" id="PF07200">
    <property type="entry name" value="Mod_r"/>
    <property type="match status" value="1"/>
</dbReference>
<feature type="compositionally biased region" description="Pro residues" evidence="8">
    <location>
        <begin position="280"/>
        <end position="289"/>
    </location>
</feature>
<feature type="compositionally biased region" description="Pro residues" evidence="8">
    <location>
        <begin position="34"/>
        <end position="47"/>
    </location>
</feature>
<evidence type="ECO:0000256" key="5">
    <source>
        <dbReference type="ARBA" id="ARBA00022927"/>
    </source>
</evidence>
<dbReference type="InterPro" id="IPR029012">
    <property type="entry name" value="Helix_hairpin_bin_sf"/>
</dbReference>
<evidence type="ECO:0000256" key="7">
    <source>
        <dbReference type="PROSITE-ProRule" id="PRU00646"/>
    </source>
</evidence>
<comment type="function">
    <text evidence="6">Component of the ESCRT-I complex, a regulator of vesicular trafficking process. Required for the sorting of endocytic ubiquitinated cargos into multivesicular bodies. May be involved in cell growth and differentiation.</text>
</comment>
<evidence type="ECO:0000256" key="4">
    <source>
        <dbReference type="ARBA" id="ARBA00022753"/>
    </source>
</evidence>
<dbReference type="GO" id="GO:0043162">
    <property type="term" value="P:ubiquitin-dependent protein catabolic process via the multivesicular body sorting pathway"/>
    <property type="evidence" value="ECO:0007669"/>
    <property type="project" value="TreeGrafter"/>
</dbReference>
<keyword evidence="3 7" id="KW-0813">Transport</keyword>
<dbReference type="GO" id="GO:0006612">
    <property type="term" value="P:protein targeting to membrane"/>
    <property type="evidence" value="ECO:0007669"/>
    <property type="project" value="TreeGrafter"/>
</dbReference>
<dbReference type="PANTHER" id="PTHR13678">
    <property type="entry name" value="VACUOLAR PROTEIN SORTING-ASSOCIATED PROTEIN 37"/>
    <property type="match status" value="1"/>
</dbReference>
<dbReference type="PANTHER" id="PTHR13678:SF12">
    <property type="entry name" value="VACUOLAR PROTEIN SORTING-ASSOCIATED PROTEIN 37D"/>
    <property type="match status" value="1"/>
</dbReference>
<accession>A0AAV7UBD1</accession>
<keyword evidence="5 7" id="KW-0653">Protein transport</keyword>
<keyword evidence="4" id="KW-0967">Endosome</keyword>
<dbReference type="AlphaFoldDB" id="A0AAV7UBD1"/>
<protein>
    <recommendedName>
        <fullName evidence="9">VPS37 C-terminal domain-containing protein</fullName>
    </recommendedName>
</protein>
<comment type="caution">
    <text evidence="10">The sequence shown here is derived from an EMBL/GenBank/DDBJ whole genome shotgun (WGS) entry which is preliminary data.</text>
</comment>
<organism evidence="10 11">
    <name type="scientific">Pleurodeles waltl</name>
    <name type="common">Iberian ribbed newt</name>
    <dbReference type="NCBI Taxonomy" id="8319"/>
    <lineage>
        <taxon>Eukaryota</taxon>
        <taxon>Metazoa</taxon>
        <taxon>Chordata</taxon>
        <taxon>Craniata</taxon>
        <taxon>Vertebrata</taxon>
        <taxon>Euteleostomi</taxon>
        <taxon>Amphibia</taxon>
        <taxon>Batrachia</taxon>
        <taxon>Caudata</taxon>
        <taxon>Salamandroidea</taxon>
        <taxon>Salamandridae</taxon>
        <taxon>Pleurodelinae</taxon>
        <taxon>Pleurodeles</taxon>
    </lineage>
</organism>
<evidence type="ECO:0000256" key="8">
    <source>
        <dbReference type="SAM" id="MobiDB-lite"/>
    </source>
</evidence>
<feature type="region of interest" description="Disordered" evidence="8">
    <location>
        <begin position="23"/>
        <end position="53"/>
    </location>
</feature>
<dbReference type="Gene3D" id="1.10.287.660">
    <property type="entry name" value="Helix hairpin bin"/>
    <property type="match status" value="1"/>
</dbReference>
<dbReference type="EMBL" id="JANPWB010000005">
    <property type="protein sequence ID" value="KAJ1184982.1"/>
    <property type="molecule type" value="Genomic_DNA"/>
</dbReference>
<reference evidence="10" key="1">
    <citation type="journal article" date="2022" name="bioRxiv">
        <title>Sequencing and chromosome-scale assembly of the giantPleurodeles waltlgenome.</title>
        <authorList>
            <person name="Brown T."/>
            <person name="Elewa A."/>
            <person name="Iarovenko S."/>
            <person name="Subramanian E."/>
            <person name="Araus A.J."/>
            <person name="Petzold A."/>
            <person name="Susuki M."/>
            <person name="Suzuki K.-i.T."/>
            <person name="Hayashi T."/>
            <person name="Toyoda A."/>
            <person name="Oliveira C."/>
            <person name="Osipova E."/>
            <person name="Leigh N.D."/>
            <person name="Simon A."/>
            <person name="Yun M.H."/>
        </authorList>
    </citation>
    <scope>NUCLEOTIDE SEQUENCE</scope>
    <source>
        <strain evidence="10">20211129_DDA</strain>
        <tissue evidence="10">Liver</tissue>
    </source>
</reference>
<feature type="region of interest" description="Disordered" evidence="8">
    <location>
        <begin position="202"/>
        <end position="240"/>
    </location>
</feature>